<dbReference type="EMBL" id="JANAVB010031617">
    <property type="protein sequence ID" value="KAJ6811561.1"/>
    <property type="molecule type" value="Genomic_DNA"/>
</dbReference>
<gene>
    <name evidence="1" type="ORF">M6B38_153280</name>
</gene>
<reference evidence="1" key="1">
    <citation type="journal article" date="2023" name="GigaByte">
        <title>Genome assembly of the bearded iris, Iris pallida Lam.</title>
        <authorList>
            <person name="Bruccoleri R.E."/>
            <person name="Oakeley E.J."/>
            <person name="Faust A.M.E."/>
            <person name="Altorfer M."/>
            <person name="Dessus-Babus S."/>
            <person name="Burckhardt D."/>
            <person name="Oertli M."/>
            <person name="Naumann U."/>
            <person name="Petersen F."/>
            <person name="Wong J."/>
        </authorList>
    </citation>
    <scope>NUCLEOTIDE SEQUENCE</scope>
    <source>
        <strain evidence="1">GSM-AAB239-AS_SAM_17_03QT</strain>
    </source>
</reference>
<organism evidence="1 2">
    <name type="scientific">Iris pallida</name>
    <name type="common">Sweet iris</name>
    <dbReference type="NCBI Taxonomy" id="29817"/>
    <lineage>
        <taxon>Eukaryota</taxon>
        <taxon>Viridiplantae</taxon>
        <taxon>Streptophyta</taxon>
        <taxon>Embryophyta</taxon>
        <taxon>Tracheophyta</taxon>
        <taxon>Spermatophyta</taxon>
        <taxon>Magnoliopsida</taxon>
        <taxon>Liliopsida</taxon>
        <taxon>Asparagales</taxon>
        <taxon>Iridaceae</taxon>
        <taxon>Iridoideae</taxon>
        <taxon>Irideae</taxon>
        <taxon>Iris</taxon>
    </lineage>
</organism>
<reference evidence="1" key="2">
    <citation type="submission" date="2023-04" db="EMBL/GenBank/DDBJ databases">
        <authorList>
            <person name="Bruccoleri R.E."/>
            <person name="Oakeley E.J."/>
            <person name="Faust A.-M."/>
            <person name="Dessus-Babus S."/>
            <person name="Altorfer M."/>
            <person name="Burckhardt D."/>
            <person name="Oertli M."/>
            <person name="Naumann U."/>
            <person name="Petersen F."/>
            <person name="Wong J."/>
        </authorList>
    </citation>
    <scope>NUCLEOTIDE SEQUENCE</scope>
    <source>
        <strain evidence="1">GSM-AAB239-AS_SAM_17_03QT</strain>
        <tissue evidence="1">Leaf</tissue>
    </source>
</reference>
<name>A0AAX6F6A2_IRIPA</name>
<protein>
    <submittedName>
        <fullName evidence="1">Vegetative cell wall protein gp1-like</fullName>
    </submittedName>
</protein>
<dbReference type="AlphaFoldDB" id="A0AAX6F6A2"/>
<keyword evidence="2" id="KW-1185">Reference proteome</keyword>
<proteinExistence type="predicted"/>
<dbReference type="Proteomes" id="UP001140949">
    <property type="component" value="Unassembled WGS sequence"/>
</dbReference>
<comment type="caution">
    <text evidence="1">The sequence shown here is derived from an EMBL/GenBank/DDBJ whole genome shotgun (WGS) entry which is preliminary data.</text>
</comment>
<accession>A0AAX6F6A2</accession>
<evidence type="ECO:0000313" key="2">
    <source>
        <dbReference type="Proteomes" id="UP001140949"/>
    </source>
</evidence>
<evidence type="ECO:0000313" key="1">
    <source>
        <dbReference type="EMBL" id="KAJ6811561.1"/>
    </source>
</evidence>
<sequence length="77" mass="8203">MAAAEVGSSGWLATVREVARQQRWSSGDVTAWKWCLVVVRVGCPGGGRDELGRHNLGGERPIDLGLGRQLEEGATSV</sequence>